<dbReference type="CDD" id="cd10936">
    <property type="entry name" value="CE4_DAC2"/>
    <property type="match status" value="1"/>
</dbReference>
<dbReference type="GO" id="GO:0005975">
    <property type="term" value="P:carbohydrate metabolic process"/>
    <property type="evidence" value="ECO:0007669"/>
    <property type="project" value="InterPro"/>
</dbReference>
<evidence type="ECO:0000313" key="1">
    <source>
        <dbReference type="EMBL" id="GAV20096.1"/>
    </source>
</evidence>
<sequence length="314" mass="35032">MSRKRKLPLWLVILLSLLLAVLLAVFVLGPGNESRKDVQHIAIPDEQEPVAEEIEKVIAEDQTSIEPQSLQLVPPAERGIALILDDVGYDVPALKRMLRLSVPVAISVIPDAPYAGKSAELAHEAGQVVMLHLPMEPSTQKYRDRMSAAFLHEKMSRDALRQTFLNDLAMVPHVEGVNNHMGSHLTQFEEPMRGVMQLCHERGLFFVDSKTSSKSVAAKIAEEVGISWASRQIFLDHDINEQAMLGAWQRARRCVEKNMRCVVIAHPHAETVNFLEKHLSPDDASNMVSVKRVLAPALTAQRQLKQSEASKEKL</sequence>
<dbReference type="InterPro" id="IPR011330">
    <property type="entry name" value="Glyco_hydro/deAcase_b/a-brl"/>
</dbReference>
<dbReference type="PANTHER" id="PTHR30105:SF2">
    <property type="entry name" value="DIVERGENT POLYSACCHARIDE DEACETYLASE SUPERFAMILY"/>
    <property type="match status" value="1"/>
</dbReference>
<dbReference type="InterPro" id="IPR006837">
    <property type="entry name" value="Divergent_DAC"/>
</dbReference>
<dbReference type="Pfam" id="PF04748">
    <property type="entry name" value="Polysacc_deac_2"/>
    <property type="match status" value="1"/>
</dbReference>
<proteinExistence type="predicted"/>
<dbReference type="SUPFAM" id="SSF88713">
    <property type="entry name" value="Glycoside hydrolase/deacetylase"/>
    <property type="match status" value="1"/>
</dbReference>
<accession>A0A1L8CMG5</accession>
<protein>
    <submittedName>
        <fullName evidence="1">Divergent polysaccharide deacetylase</fullName>
    </submittedName>
</protein>
<reference evidence="1 2" key="1">
    <citation type="journal article" date="2017" name="Arch. Microbiol.">
        <title>Mariprofundus micogutta sp. nov., a novel iron-oxidizing zetaproteobacterium isolated from a deep-sea hydrothermal field at the Bayonnaise knoll of the Izu-Ogasawara arc, and a description of Mariprofundales ord. nov. and Zetaproteobacteria classis nov.</title>
        <authorList>
            <person name="Makita H."/>
            <person name="Tanaka E."/>
            <person name="Mitsunobu S."/>
            <person name="Miyazaki M."/>
            <person name="Nunoura T."/>
            <person name="Uematsu K."/>
            <person name="Takaki Y."/>
            <person name="Nishi S."/>
            <person name="Shimamura S."/>
            <person name="Takai K."/>
        </authorList>
    </citation>
    <scope>NUCLEOTIDE SEQUENCE [LARGE SCALE GENOMIC DNA]</scope>
    <source>
        <strain evidence="1 2">ET2</strain>
    </source>
</reference>
<dbReference type="PANTHER" id="PTHR30105">
    <property type="entry name" value="UNCHARACTERIZED YIBQ-RELATED"/>
    <property type="match status" value="1"/>
</dbReference>
<dbReference type="RefSeq" id="WP_227819375.1">
    <property type="nucleotide sequence ID" value="NZ_BDFD01000007.1"/>
</dbReference>
<dbReference type="Proteomes" id="UP000231632">
    <property type="component" value="Unassembled WGS sequence"/>
</dbReference>
<dbReference type="AlphaFoldDB" id="A0A1L8CMG5"/>
<name>A0A1L8CMG5_9PROT</name>
<comment type="caution">
    <text evidence="1">The sequence shown here is derived from an EMBL/GenBank/DDBJ whole genome shotgun (WGS) entry which is preliminary data.</text>
</comment>
<keyword evidence="2" id="KW-1185">Reference proteome</keyword>
<dbReference type="Gene3D" id="3.20.20.370">
    <property type="entry name" value="Glycoside hydrolase/deacetylase"/>
    <property type="match status" value="1"/>
</dbReference>
<organism evidence="1 2">
    <name type="scientific">Mariprofundus micogutta</name>
    <dbReference type="NCBI Taxonomy" id="1921010"/>
    <lineage>
        <taxon>Bacteria</taxon>
        <taxon>Pseudomonadati</taxon>
        <taxon>Pseudomonadota</taxon>
        <taxon>Candidatius Mariprofundia</taxon>
        <taxon>Mariprofundales</taxon>
        <taxon>Mariprofundaceae</taxon>
        <taxon>Mariprofundus</taxon>
    </lineage>
</organism>
<dbReference type="STRING" id="1921010.MMIC_P1058"/>
<gene>
    <name evidence="1" type="ORF">MMIC_P1058</name>
</gene>
<dbReference type="EMBL" id="BDFD01000007">
    <property type="protein sequence ID" value="GAV20096.1"/>
    <property type="molecule type" value="Genomic_DNA"/>
</dbReference>
<evidence type="ECO:0000313" key="2">
    <source>
        <dbReference type="Proteomes" id="UP000231632"/>
    </source>
</evidence>